<dbReference type="EMBL" id="LAZR01032719">
    <property type="protein sequence ID" value="KKL50109.1"/>
    <property type="molecule type" value="Genomic_DNA"/>
</dbReference>
<protein>
    <submittedName>
        <fullName evidence="2">Uncharacterized protein</fullName>
    </submittedName>
</protein>
<proteinExistence type="predicted"/>
<comment type="caution">
    <text evidence="2">The sequence shown here is derived from an EMBL/GenBank/DDBJ whole genome shotgun (WGS) entry which is preliminary data.</text>
</comment>
<evidence type="ECO:0000313" key="2">
    <source>
        <dbReference type="EMBL" id="KKL50109.1"/>
    </source>
</evidence>
<feature type="transmembrane region" description="Helical" evidence="1">
    <location>
        <begin position="79"/>
        <end position="107"/>
    </location>
</feature>
<keyword evidence="1" id="KW-0812">Transmembrane</keyword>
<dbReference type="AlphaFoldDB" id="A0A0F9CLR3"/>
<accession>A0A0F9CLR3</accession>
<gene>
    <name evidence="2" type="ORF">LCGC14_2308780</name>
</gene>
<sequence>MFDSISFSGVLGALLGIISAGVLIKIGKIFFEMFHAQNCDAKVAGFTVMMYMSISYIAIIVFAGGWVTVFSTFIVEQPVIAIVASQIVILLAGIAAVAVCIAASTLLRRFG</sequence>
<name>A0A0F9CLR3_9ZZZZ</name>
<evidence type="ECO:0000256" key="1">
    <source>
        <dbReference type="SAM" id="Phobius"/>
    </source>
</evidence>
<keyword evidence="1" id="KW-0472">Membrane</keyword>
<keyword evidence="1" id="KW-1133">Transmembrane helix</keyword>
<feature type="transmembrane region" description="Helical" evidence="1">
    <location>
        <begin position="6"/>
        <end position="31"/>
    </location>
</feature>
<organism evidence="2">
    <name type="scientific">marine sediment metagenome</name>
    <dbReference type="NCBI Taxonomy" id="412755"/>
    <lineage>
        <taxon>unclassified sequences</taxon>
        <taxon>metagenomes</taxon>
        <taxon>ecological metagenomes</taxon>
    </lineage>
</organism>
<feature type="transmembrane region" description="Helical" evidence="1">
    <location>
        <begin position="43"/>
        <end position="67"/>
    </location>
</feature>
<reference evidence="2" key="1">
    <citation type="journal article" date="2015" name="Nature">
        <title>Complex archaea that bridge the gap between prokaryotes and eukaryotes.</title>
        <authorList>
            <person name="Spang A."/>
            <person name="Saw J.H."/>
            <person name="Jorgensen S.L."/>
            <person name="Zaremba-Niedzwiedzka K."/>
            <person name="Martijn J."/>
            <person name="Lind A.E."/>
            <person name="van Eijk R."/>
            <person name="Schleper C."/>
            <person name="Guy L."/>
            <person name="Ettema T.J."/>
        </authorList>
    </citation>
    <scope>NUCLEOTIDE SEQUENCE</scope>
</reference>